<evidence type="ECO:0000256" key="15">
    <source>
        <dbReference type="PIRSR" id="PIRSR001365-2"/>
    </source>
</evidence>
<protein>
    <recommendedName>
        <fullName evidence="4 12">4-hydroxy-tetrahydrodipicolinate synthase</fullName>
        <shortName evidence="12">HTPA synthase</shortName>
        <ecNumber evidence="4 12">4.3.3.7</ecNumber>
    </recommendedName>
</protein>
<gene>
    <name evidence="12" type="primary">dapA</name>
    <name evidence="16" type="ORF">SAMN02745120_0554</name>
</gene>
<evidence type="ECO:0000256" key="10">
    <source>
        <dbReference type="ARBA" id="ARBA00023270"/>
    </source>
</evidence>
<dbReference type="PROSITE" id="PS00665">
    <property type="entry name" value="DHDPS_1"/>
    <property type="match status" value="1"/>
</dbReference>
<evidence type="ECO:0000256" key="8">
    <source>
        <dbReference type="ARBA" id="ARBA00023154"/>
    </source>
</evidence>
<dbReference type="Pfam" id="PF00701">
    <property type="entry name" value="DHDPS"/>
    <property type="match status" value="1"/>
</dbReference>
<dbReference type="InterPro" id="IPR013785">
    <property type="entry name" value="Aldolase_TIM"/>
</dbReference>
<feature type="active site" description="Schiff-base intermediate with substrate" evidence="12 14">
    <location>
        <position position="162"/>
    </location>
</feature>
<comment type="function">
    <text evidence="1 12">Catalyzes the condensation of (S)-aspartate-beta-semialdehyde [(S)-ASA] and pyruvate to 4-hydroxy-tetrahydrodipicolinate (HTPA).</text>
</comment>
<feature type="site" description="Part of a proton relay during catalysis" evidence="12">
    <location>
        <position position="45"/>
    </location>
</feature>
<dbReference type="SMART" id="SM01130">
    <property type="entry name" value="DHDPS"/>
    <property type="match status" value="1"/>
</dbReference>
<dbReference type="Proteomes" id="UP000243406">
    <property type="component" value="Unassembled WGS sequence"/>
</dbReference>
<sequence>MSIFTGSAVALVTPFINNQVDYKALEKLIEWHLEAKTDAIVVCGTTGESCTLSKDEKKDVIAFTIKKVSGRVPVIAGTGGNNTQEAIEMSLFAEGIGADALLLVTPYYNKTTQRGLVAHYFAIADQVNIPIILYNVPSRTGLNIQPETVKELATHKNIVAIKEASGDLSQIAKIARLCPAGFDIYSGNDDQILPVLSLGGAGVISVVANILPDETHQICELYFNGMTNAATKLQLDMLDIINALFIETNPIPVKAALEIMGKINGELRLPLIPISDSNRELLIESIKKFNQSMGVSA</sequence>
<keyword evidence="7 12" id="KW-0220">Diaminopimelate biosynthesis</keyword>
<dbReference type="GO" id="GO:0008840">
    <property type="term" value="F:4-hydroxy-tetrahydrodipicolinate synthase activity"/>
    <property type="evidence" value="ECO:0007669"/>
    <property type="project" value="UniProtKB-UniRule"/>
</dbReference>
<dbReference type="PRINTS" id="PR00146">
    <property type="entry name" value="DHPICSNTHASE"/>
</dbReference>
<dbReference type="NCBIfam" id="TIGR00674">
    <property type="entry name" value="dapA"/>
    <property type="match status" value="1"/>
</dbReference>
<evidence type="ECO:0000256" key="1">
    <source>
        <dbReference type="ARBA" id="ARBA00003294"/>
    </source>
</evidence>
<evidence type="ECO:0000313" key="17">
    <source>
        <dbReference type="Proteomes" id="UP000243406"/>
    </source>
</evidence>
<dbReference type="PANTHER" id="PTHR12128:SF66">
    <property type="entry name" value="4-HYDROXY-2-OXOGLUTARATE ALDOLASE, MITOCHONDRIAL"/>
    <property type="match status" value="1"/>
</dbReference>
<dbReference type="PROSITE" id="PS00666">
    <property type="entry name" value="DHDPS_2"/>
    <property type="match status" value="1"/>
</dbReference>
<dbReference type="UniPathway" id="UPA00034">
    <property type="reaction ID" value="UER00017"/>
</dbReference>
<evidence type="ECO:0000256" key="5">
    <source>
        <dbReference type="ARBA" id="ARBA00022490"/>
    </source>
</evidence>
<evidence type="ECO:0000256" key="3">
    <source>
        <dbReference type="ARBA" id="ARBA00007592"/>
    </source>
</evidence>
<dbReference type="AlphaFoldDB" id="A0A1T4ZYU6"/>
<accession>A0A1T4ZYU6</accession>
<dbReference type="PIRSF" id="PIRSF001365">
    <property type="entry name" value="DHDPS"/>
    <property type="match status" value="1"/>
</dbReference>
<evidence type="ECO:0000256" key="7">
    <source>
        <dbReference type="ARBA" id="ARBA00022915"/>
    </source>
</evidence>
<organism evidence="16 17">
    <name type="scientific">Acetoanaerobium noterae</name>
    <dbReference type="NCBI Taxonomy" id="745369"/>
    <lineage>
        <taxon>Bacteria</taxon>
        <taxon>Bacillati</taxon>
        <taxon>Bacillota</taxon>
        <taxon>Clostridia</taxon>
        <taxon>Peptostreptococcales</taxon>
        <taxon>Filifactoraceae</taxon>
        <taxon>Acetoanaerobium</taxon>
    </lineage>
</organism>
<dbReference type="InterPro" id="IPR020625">
    <property type="entry name" value="Schiff_base-form_aldolases_AS"/>
</dbReference>
<dbReference type="GO" id="GO:0019877">
    <property type="term" value="P:diaminopimelate biosynthetic process"/>
    <property type="evidence" value="ECO:0007669"/>
    <property type="project" value="UniProtKB-UniRule"/>
</dbReference>
<dbReference type="Gene3D" id="3.20.20.70">
    <property type="entry name" value="Aldolase class I"/>
    <property type="match status" value="1"/>
</dbReference>
<evidence type="ECO:0000256" key="6">
    <source>
        <dbReference type="ARBA" id="ARBA00022605"/>
    </source>
</evidence>
<reference evidence="17" key="1">
    <citation type="submission" date="2017-02" db="EMBL/GenBank/DDBJ databases">
        <authorList>
            <person name="Varghese N."/>
            <person name="Submissions S."/>
        </authorList>
    </citation>
    <scope>NUCLEOTIDE SEQUENCE [LARGE SCALE GENOMIC DNA]</scope>
    <source>
        <strain evidence="17">ATCC 35199</strain>
    </source>
</reference>
<keyword evidence="8 12" id="KW-0457">Lysine biosynthesis</keyword>
<evidence type="ECO:0000256" key="9">
    <source>
        <dbReference type="ARBA" id="ARBA00023239"/>
    </source>
</evidence>
<dbReference type="OrthoDB" id="9782828at2"/>
<feature type="binding site" evidence="12 15">
    <location>
        <position position="46"/>
    </location>
    <ligand>
        <name>pyruvate</name>
        <dbReference type="ChEBI" id="CHEBI:15361"/>
    </ligand>
</feature>
<keyword evidence="9 12" id="KW-0456">Lyase</keyword>
<dbReference type="GO" id="GO:0005829">
    <property type="term" value="C:cytosol"/>
    <property type="evidence" value="ECO:0007669"/>
    <property type="project" value="TreeGrafter"/>
</dbReference>
<dbReference type="EMBL" id="FUYN01000001">
    <property type="protein sequence ID" value="SKB27900.1"/>
    <property type="molecule type" value="Genomic_DNA"/>
</dbReference>
<keyword evidence="17" id="KW-1185">Reference proteome</keyword>
<dbReference type="HAMAP" id="MF_00418">
    <property type="entry name" value="DapA"/>
    <property type="match status" value="1"/>
</dbReference>
<dbReference type="CDD" id="cd00950">
    <property type="entry name" value="DHDPS"/>
    <property type="match status" value="1"/>
</dbReference>
<comment type="subunit">
    <text evidence="12">Homotetramer; dimer of dimers.</text>
</comment>
<feature type="binding site" evidence="12 15">
    <location>
        <position position="204"/>
    </location>
    <ligand>
        <name>pyruvate</name>
        <dbReference type="ChEBI" id="CHEBI:15361"/>
    </ligand>
</feature>
<proteinExistence type="inferred from homology"/>
<dbReference type="InterPro" id="IPR020624">
    <property type="entry name" value="Schiff_base-form_aldolases_CS"/>
</dbReference>
<feature type="active site" description="Proton donor/acceptor" evidence="12 14">
    <location>
        <position position="134"/>
    </location>
</feature>
<dbReference type="GO" id="GO:0009089">
    <property type="term" value="P:lysine biosynthetic process via diaminopimelate"/>
    <property type="evidence" value="ECO:0007669"/>
    <property type="project" value="UniProtKB-UniRule"/>
</dbReference>
<comment type="catalytic activity">
    <reaction evidence="11 12">
        <text>L-aspartate 4-semialdehyde + pyruvate = (2S,4S)-4-hydroxy-2,3,4,5-tetrahydrodipicolinate + H2O + H(+)</text>
        <dbReference type="Rhea" id="RHEA:34171"/>
        <dbReference type="ChEBI" id="CHEBI:15361"/>
        <dbReference type="ChEBI" id="CHEBI:15377"/>
        <dbReference type="ChEBI" id="CHEBI:15378"/>
        <dbReference type="ChEBI" id="CHEBI:67139"/>
        <dbReference type="ChEBI" id="CHEBI:537519"/>
        <dbReference type="EC" id="4.3.3.7"/>
    </reaction>
</comment>
<evidence type="ECO:0000256" key="14">
    <source>
        <dbReference type="PIRSR" id="PIRSR001365-1"/>
    </source>
</evidence>
<evidence type="ECO:0000256" key="4">
    <source>
        <dbReference type="ARBA" id="ARBA00012086"/>
    </source>
</evidence>
<dbReference type="PANTHER" id="PTHR12128">
    <property type="entry name" value="DIHYDRODIPICOLINATE SYNTHASE"/>
    <property type="match status" value="1"/>
</dbReference>
<comment type="similarity">
    <text evidence="3 12 13">Belongs to the DapA family.</text>
</comment>
<evidence type="ECO:0000256" key="13">
    <source>
        <dbReference type="PIRNR" id="PIRNR001365"/>
    </source>
</evidence>
<keyword evidence="5 12" id="KW-0963">Cytoplasm</keyword>
<dbReference type="EC" id="4.3.3.7" evidence="4 12"/>
<name>A0A1T4ZYU6_9FIRM</name>
<comment type="pathway">
    <text evidence="2 12">Amino-acid biosynthesis; L-lysine biosynthesis via DAP pathway; (S)-tetrahydrodipicolinate from L-aspartate: step 3/4.</text>
</comment>
<comment type="caution">
    <text evidence="12">Was originally thought to be a dihydrodipicolinate synthase (DHDPS), catalyzing the condensation of (S)-aspartate-beta-semialdehyde [(S)-ASA] and pyruvate to dihydrodipicolinate (DHDP). However, it was shown in E.coli that the product of the enzymatic reaction is not dihydrodipicolinate but in fact (4S)-4-hydroxy-2,3,4,5-tetrahydro-(2S)-dipicolinic acid (HTPA), and that the consecutive dehydration reaction leading to DHDP is not spontaneous but catalyzed by DapB.</text>
</comment>
<dbReference type="SUPFAM" id="SSF51569">
    <property type="entry name" value="Aldolase"/>
    <property type="match status" value="1"/>
</dbReference>
<comment type="subcellular location">
    <subcellularLocation>
        <location evidence="12">Cytoplasm</location>
    </subcellularLocation>
</comment>
<evidence type="ECO:0000256" key="12">
    <source>
        <dbReference type="HAMAP-Rule" id="MF_00418"/>
    </source>
</evidence>
<evidence type="ECO:0000256" key="11">
    <source>
        <dbReference type="ARBA" id="ARBA00047836"/>
    </source>
</evidence>
<evidence type="ECO:0000256" key="2">
    <source>
        <dbReference type="ARBA" id="ARBA00005120"/>
    </source>
</evidence>
<feature type="site" description="Part of a proton relay during catalysis" evidence="12">
    <location>
        <position position="108"/>
    </location>
</feature>
<dbReference type="InterPro" id="IPR005263">
    <property type="entry name" value="DapA"/>
</dbReference>
<keyword evidence="10 12" id="KW-0704">Schiff base</keyword>
<dbReference type="InterPro" id="IPR002220">
    <property type="entry name" value="DapA-like"/>
</dbReference>
<evidence type="ECO:0000313" key="16">
    <source>
        <dbReference type="EMBL" id="SKB27900.1"/>
    </source>
</evidence>
<keyword evidence="6 12" id="KW-0028">Amino-acid biosynthesis</keyword>
<dbReference type="RefSeq" id="WP_079588528.1">
    <property type="nucleotide sequence ID" value="NZ_FUYN01000001.1"/>
</dbReference>